<protein>
    <submittedName>
        <fullName evidence="3">Parasite-infected erythrocyte surface protein</fullName>
    </submittedName>
</protein>
<name>A0A0Y9UED2_PLABE</name>
<reference evidence="3 8" key="1">
    <citation type="submission" date="2016-02" db="EMBL/GenBank/DDBJ databases">
        <authorList>
            <consortium name="Pathogen Informatics"/>
        </authorList>
    </citation>
    <scope>NUCLEOTIDE SEQUENCE [LARGE SCALE GENOMIC DNA]</scope>
    <source>
        <strain evidence="3 8">K173</strain>
        <strain evidence="4 12">NK65 ny</strain>
        <strain evidence="7 11">NK65e</strain>
        <strain evidence="5 9">SP11 Antwerpcl1</strain>
        <strain evidence="6 10">SP11 RLL</strain>
    </source>
</reference>
<dbReference type="AlphaFoldDB" id="A0A0Y9UED2"/>
<gene>
    <name evidence="3" type="primary">PIESP1</name>
    <name evidence="3" type="ORF">PBK173_000058800</name>
    <name evidence="7" type="ORF">PBNK65E_000056400</name>
    <name evidence="4" type="ORF">PBNK65NY_000055900</name>
    <name evidence="5" type="ORF">PBSP11A_000056100</name>
    <name evidence="6" type="ORF">PBSP11RLL_000056000</name>
</gene>
<evidence type="ECO:0000313" key="11">
    <source>
        <dbReference type="Proteomes" id="UP000220214"/>
    </source>
</evidence>
<keyword evidence="2" id="KW-0732">Signal</keyword>
<dbReference type="Proteomes" id="UP000220214">
    <property type="component" value="Chromosome 4"/>
</dbReference>
<dbReference type="EMBL" id="LT608140">
    <property type="protein sequence ID" value="SCL91857.1"/>
    <property type="molecule type" value="Genomic_DNA"/>
</dbReference>
<evidence type="ECO:0000313" key="9">
    <source>
        <dbReference type="Proteomes" id="UP000219860"/>
    </source>
</evidence>
<evidence type="ECO:0000313" key="5">
    <source>
        <dbReference type="EMBL" id="SCM15544.1"/>
    </source>
</evidence>
<proteinExistence type="predicted"/>
<sequence>MKIITWLLPLLVINIVIKCNNKIKDNIFQNLRKKTKFLVLNEPIIDLDFSENLFHTLLFDLEIYNNIYTLDKTLLNLEKSNHSNIFKLLIETYETVSKENEQANDENKIKYVILATSHTRLHPINLEYLLLKFNKYIYNQNTYQNGDIDIKAILQEYNEEINESLEKKKKINNISNNMDEIYKDNIISALLSQEKDSSDKFVKKNNISRNLNNYNNQYKGMFVGYGFNDNESFTFHNLNENKKILFPSINSGIILDIMLLKNIYENYINIHKKNEQIIHKDYIYEISKFIYDNINVELTHFENTCLDTKQNIYIINKENTEFDVYKYYLTKALFQDYDKSSIKEKEETHNEYLIMSYFQLAYPITNCVTYSGRSQNETFIGFDKFNMISIENDEKLKYYIKETEEISFNNIDEYKQKFNDINKRYDEILEHSEHNLTHKDVVFGIKTNINMEYRINYIKNTFDNKQNNKQIFNNLKITKTLKNQKETSVINTDLLKSGFDNENIDIQIFYISDIESKLFNTLKYDTYDISNNSSCEKMKRIIFHFYEEYVEKDKKKNNIKSLKKPKYLFIGNDNTFVNIKNLVDVMNVASNKCMHIKKHMYDIYLKSFQFLKKNEPKFLKNFNKNPPLFYQYIKQNFLDVIHNLKKYNYSPKYCKDNNNNDVKSSFKYNVPIFLGKRYSYNTFYNNNETYDYLASDAGILINDSFAKKIYFCKNCVCLNNNDQSYDMILGKWVNKLNILTINFEGFFPNHPDNYNKKYLNTLVPITYNNLNLNKTVEEIKKTYFQYLVNFNKDEIEGKTDSYIDYLDQNFKNTFDNIFHYFFYIKNYYNSPKDEKNNNISKINKKIYAKMEYNGSYKKLFNLSKFFKEEIENIIQFKYNKKNGTRKEKFNYVNNYVVENTEIKTNQNYENEELVQDYFPENSEEDDENDLFSEDDFDYDEYIKDIENSRKLYKEQIDQYNERAENTSNSTNKHNNQNADTPDEYFNNEL</sequence>
<evidence type="ECO:0000313" key="3">
    <source>
        <dbReference type="EMBL" id="CXI01649.1"/>
    </source>
</evidence>
<dbReference type="EMBL" id="LT608252">
    <property type="protein sequence ID" value="SCM15544.1"/>
    <property type="molecule type" value="Genomic_DNA"/>
</dbReference>
<evidence type="ECO:0000313" key="12">
    <source>
        <dbReference type="Proteomes" id="UP000516480"/>
    </source>
</evidence>
<feature type="chain" id="PRO_5014242847" evidence="2">
    <location>
        <begin position="20"/>
        <end position="989"/>
    </location>
</feature>
<dbReference type="VEuPathDB" id="PlasmoDB:PBANKA_0408500"/>
<dbReference type="Proteomes" id="UP000516480">
    <property type="component" value="Chromosome 4"/>
</dbReference>
<evidence type="ECO:0000313" key="4">
    <source>
        <dbReference type="EMBL" id="SCL91857.1"/>
    </source>
</evidence>
<feature type="region of interest" description="Disordered" evidence="1">
    <location>
        <begin position="954"/>
        <end position="989"/>
    </location>
</feature>
<feature type="compositionally biased region" description="Polar residues" evidence="1">
    <location>
        <begin position="965"/>
        <end position="979"/>
    </location>
</feature>
<organism evidence="3 8">
    <name type="scientific">Plasmodium berghei</name>
    <dbReference type="NCBI Taxonomy" id="5821"/>
    <lineage>
        <taxon>Eukaryota</taxon>
        <taxon>Sar</taxon>
        <taxon>Alveolata</taxon>
        <taxon>Apicomplexa</taxon>
        <taxon>Aconoidasida</taxon>
        <taxon>Haemosporida</taxon>
        <taxon>Plasmodiidae</taxon>
        <taxon>Plasmodium</taxon>
        <taxon>Plasmodium (Vinckeia)</taxon>
    </lineage>
</organism>
<evidence type="ECO:0000313" key="7">
    <source>
        <dbReference type="EMBL" id="SCN22557.1"/>
    </source>
</evidence>
<feature type="signal peptide" evidence="2">
    <location>
        <begin position="1"/>
        <end position="19"/>
    </location>
</feature>
<evidence type="ECO:0000256" key="1">
    <source>
        <dbReference type="SAM" id="MobiDB-lite"/>
    </source>
</evidence>
<dbReference type="Proteomes" id="UP000219974">
    <property type="component" value="Chromosome 4"/>
</dbReference>
<accession>A0A0Y9UED2</accession>
<dbReference type="OrthoDB" id="421979at2759"/>
<feature type="compositionally biased region" description="Basic and acidic residues" evidence="1">
    <location>
        <begin position="954"/>
        <end position="964"/>
    </location>
</feature>
<evidence type="ECO:0000256" key="2">
    <source>
        <dbReference type="SAM" id="SignalP"/>
    </source>
</evidence>
<dbReference type="EMBL" id="LT608268">
    <property type="protein sequence ID" value="SCM17336.1"/>
    <property type="molecule type" value="Genomic_DNA"/>
</dbReference>
<evidence type="ECO:0000313" key="10">
    <source>
        <dbReference type="Proteomes" id="UP000219974"/>
    </source>
</evidence>
<evidence type="ECO:0000313" key="8">
    <source>
        <dbReference type="Proteomes" id="UP000069549"/>
    </source>
</evidence>
<dbReference type="OMA" id="TRNECTH"/>
<dbReference type="Proteomes" id="UP000219860">
    <property type="component" value="Chromosome 4"/>
</dbReference>
<evidence type="ECO:0000313" key="6">
    <source>
        <dbReference type="EMBL" id="SCM17336.1"/>
    </source>
</evidence>
<dbReference type="Proteomes" id="UP000069549">
    <property type="component" value="Chromosome 4"/>
</dbReference>
<dbReference type="EMBL" id="LT160024">
    <property type="protein sequence ID" value="CXI01649.1"/>
    <property type="molecule type" value="Genomic_DNA"/>
</dbReference>
<dbReference type="EMBL" id="LT614630">
    <property type="protein sequence ID" value="SCN22557.1"/>
    <property type="molecule type" value="Genomic_DNA"/>
</dbReference>